<dbReference type="Proteomes" id="UP000034723">
    <property type="component" value="Chromosome"/>
</dbReference>
<dbReference type="GeneID" id="24803230"/>
<evidence type="ECO:0000256" key="5">
    <source>
        <dbReference type="HAMAP-Rule" id="MF_02114"/>
    </source>
</evidence>
<dbReference type="PATRIC" id="fig|113653.22.peg.650"/>
<dbReference type="PANTHER" id="PTHR40392:SF1">
    <property type="entry name" value="2-PHOSPHO-L-LACTATE GUANYLYLTRANSFERASE"/>
    <property type="match status" value="1"/>
</dbReference>
<dbReference type="InterPro" id="IPR029044">
    <property type="entry name" value="Nucleotide-diphossugar_trans"/>
</dbReference>
<comment type="catalytic activity">
    <reaction evidence="5">
        <text>(2S)-2-phospholactate + GTP + H(+) = (2S)-lactyl-2-diphospho-5'-guanosine + diphosphate</text>
        <dbReference type="Rhea" id="RHEA:63424"/>
        <dbReference type="ChEBI" id="CHEBI:15378"/>
        <dbReference type="ChEBI" id="CHEBI:33019"/>
        <dbReference type="ChEBI" id="CHEBI:37565"/>
        <dbReference type="ChEBI" id="CHEBI:59435"/>
        <dbReference type="ChEBI" id="CHEBI:59906"/>
        <dbReference type="EC" id="2.7.7.68"/>
    </reaction>
</comment>
<dbReference type="PANTHER" id="PTHR40392">
    <property type="entry name" value="2-PHOSPHO-L-LACTATE GUANYLYLTRANSFERASE"/>
    <property type="match status" value="1"/>
</dbReference>
<dbReference type="HOGENOM" id="CLU_076569_2_0_2"/>
<dbReference type="RefSeq" id="WP_048094661.1">
    <property type="nucleotide sequence ID" value="NZ_CP011267.1"/>
</dbReference>
<evidence type="ECO:0000256" key="3">
    <source>
        <dbReference type="ARBA" id="ARBA00022741"/>
    </source>
</evidence>
<dbReference type="OrthoDB" id="11179at2157"/>
<comment type="similarity">
    <text evidence="5">Belongs to the CofC family.</text>
</comment>
<dbReference type="UniPathway" id="UPA00071"/>
<gene>
    <name evidence="5" type="primary">cofC</name>
    <name evidence="6" type="ORF">GAH_00650</name>
</gene>
<keyword evidence="2 5" id="KW-0548">Nucleotidyltransferase</keyword>
<keyword evidence="4 5" id="KW-0342">GTP-binding</keyword>
<dbReference type="NCBIfam" id="TIGR03552">
    <property type="entry name" value="F420_cofC"/>
    <property type="match status" value="1"/>
</dbReference>
<dbReference type="EC" id="2.7.7.68" evidence="5"/>
<evidence type="ECO:0000256" key="1">
    <source>
        <dbReference type="ARBA" id="ARBA00022679"/>
    </source>
</evidence>
<organism evidence="6 7">
    <name type="scientific">Geoglobus ahangari</name>
    <dbReference type="NCBI Taxonomy" id="113653"/>
    <lineage>
        <taxon>Archaea</taxon>
        <taxon>Methanobacteriati</taxon>
        <taxon>Methanobacteriota</taxon>
        <taxon>Archaeoglobi</taxon>
        <taxon>Archaeoglobales</taxon>
        <taxon>Archaeoglobaceae</taxon>
        <taxon>Geoglobus</taxon>
    </lineage>
</organism>
<keyword evidence="1 5" id="KW-0808">Transferase</keyword>
<dbReference type="GO" id="GO:0043814">
    <property type="term" value="F:phospholactate guanylyltransferase activity"/>
    <property type="evidence" value="ECO:0007669"/>
    <property type="project" value="UniProtKB-EC"/>
</dbReference>
<dbReference type="Pfam" id="PF01983">
    <property type="entry name" value="CofC"/>
    <property type="match status" value="1"/>
</dbReference>
<evidence type="ECO:0000313" key="6">
    <source>
        <dbReference type="EMBL" id="AKG92011.1"/>
    </source>
</evidence>
<dbReference type="GO" id="GO:0005525">
    <property type="term" value="F:GTP binding"/>
    <property type="evidence" value="ECO:0007669"/>
    <property type="project" value="UniProtKB-KW"/>
</dbReference>
<accession>A0A0F7DC07</accession>
<dbReference type="SUPFAM" id="SSF53448">
    <property type="entry name" value="Nucleotide-diphospho-sugar transferases"/>
    <property type="match status" value="1"/>
</dbReference>
<sequence>MEIVIPFKPVNPKTRLSGILTREEREELAFNLLLDVVDACGEAVVISSAEDRRLEGLRYEVDSRSLDEVVTSRIKKGDLAVVMSDLPLLNERVVERFLSSDGEVVLAPGRKGGTNMLLSRSRSFRTSYHYGSFVKHVQICESLGLKYKIFDSFYASVDIDDESDLLELMIHGKGKRSYEYLEGLGFYVDFSEKDPMLKRS</sequence>
<reference evidence="6 7" key="1">
    <citation type="submission" date="2015-04" db="EMBL/GenBank/DDBJ databases">
        <title>The complete genome sequence of the hyperthermophilic, obligate iron-reducing archaeon Geoglobus ahangari strain 234T.</title>
        <authorList>
            <person name="Manzella M.P."/>
            <person name="Holmes D.E."/>
            <person name="Rocheleau J.M."/>
            <person name="Chung A."/>
            <person name="Reguera G."/>
            <person name="Kashefi K."/>
        </authorList>
    </citation>
    <scope>NUCLEOTIDE SEQUENCE [LARGE SCALE GENOMIC DNA]</scope>
    <source>
        <strain evidence="6 7">234</strain>
    </source>
</reference>
<name>A0A0F7DC07_9EURY</name>
<evidence type="ECO:0000256" key="4">
    <source>
        <dbReference type="ARBA" id="ARBA00023134"/>
    </source>
</evidence>
<comment type="subunit">
    <text evidence="5">Homodimer.</text>
</comment>
<dbReference type="InterPro" id="IPR002835">
    <property type="entry name" value="CofC"/>
</dbReference>
<dbReference type="InParanoid" id="A0A0F7DC07"/>
<comment type="function">
    <text evidence="5">Guanylyltransferase that catalyzes the activation of (2S)-2-phospholactate (2-PL) as (2S)-lactyl-2-diphospho-5'-guanosine, via the condensation of 2-PL with GTP. It is involved in the biosynthesis of coenzyme F420, a hydride carrier cofactor.</text>
</comment>
<proteinExistence type="inferred from homology"/>
<comment type="pathway">
    <text evidence="5">Cofactor biosynthesis; coenzyme F420 biosynthesis.</text>
</comment>
<dbReference type="KEGG" id="gah:GAH_00650"/>
<dbReference type="EMBL" id="CP011267">
    <property type="protein sequence ID" value="AKG92011.1"/>
    <property type="molecule type" value="Genomic_DNA"/>
</dbReference>
<dbReference type="GO" id="GO:0052645">
    <property type="term" value="P:F420-0 metabolic process"/>
    <property type="evidence" value="ECO:0007669"/>
    <property type="project" value="UniProtKB-UniRule"/>
</dbReference>
<dbReference type="Gene3D" id="3.90.550.10">
    <property type="entry name" value="Spore Coat Polysaccharide Biosynthesis Protein SpsA, Chain A"/>
    <property type="match status" value="1"/>
</dbReference>
<dbReference type="HAMAP" id="MF_02114">
    <property type="entry name" value="CofC"/>
    <property type="match status" value="1"/>
</dbReference>
<keyword evidence="7" id="KW-1185">Reference proteome</keyword>
<dbReference type="FunCoup" id="A0A0F7DC07">
    <property type="interactions" value="71"/>
</dbReference>
<dbReference type="AlphaFoldDB" id="A0A0F7DC07"/>
<protein>
    <recommendedName>
        <fullName evidence="5">2-phospho-L-lactate guanylyltransferase</fullName>
        <shortName evidence="5">LP guanylyltransferase</shortName>
        <ecNumber evidence="5">2.7.7.68</ecNumber>
    </recommendedName>
</protein>
<evidence type="ECO:0000313" key="7">
    <source>
        <dbReference type="Proteomes" id="UP000034723"/>
    </source>
</evidence>
<dbReference type="STRING" id="113653.GAH_00650"/>
<dbReference type="Gene3D" id="6.10.140.50">
    <property type="match status" value="1"/>
</dbReference>
<evidence type="ECO:0000256" key="2">
    <source>
        <dbReference type="ARBA" id="ARBA00022695"/>
    </source>
</evidence>
<keyword evidence="3 5" id="KW-0547">Nucleotide-binding</keyword>